<accession>A0A7R9KK02</accession>
<dbReference type="EMBL" id="CAJPIZ010001596">
    <property type="protein sequence ID" value="CAG2103749.1"/>
    <property type="molecule type" value="Genomic_DNA"/>
</dbReference>
<sequence length="153" mass="17474">MFSLKVTRLLLLFCLTFAFASGAKSFIKGLIIGGLLGHKKAALLHEKGGEEHKEHYEKEYVPMPVHKEYIPVPMHDEPKYIPIYIVKECTKKSEKSYSFDDSYDESDSHFAGNGDKYLGEDDAKDFDGYESRERRVTKMDTNSLNIDISAQKN</sequence>
<feature type="signal peptide" evidence="2">
    <location>
        <begin position="1"/>
        <end position="22"/>
    </location>
</feature>
<organism evidence="3">
    <name type="scientific">Medioppia subpectinata</name>
    <dbReference type="NCBI Taxonomy" id="1979941"/>
    <lineage>
        <taxon>Eukaryota</taxon>
        <taxon>Metazoa</taxon>
        <taxon>Ecdysozoa</taxon>
        <taxon>Arthropoda</taxon>
        <taxon>Chelicerata</taxon>
        <taxon>Arachnida</taxon>
        <taxon>Acari</taxon>
        <taxon>Acariformes</taxon>
        <taxon>Sarcoptiformes</taxon>
        <taxon>Oribatida</taxon>
        <taxon>Brachypylina</taxon>
        <taxon>Oppioidea</taxon>
        <taxon>Oppiidae</taxon>
        <taxon>Medioppia</taxon>
    </lineage>
</organism>
<reference evidence="3" key="1">
    <citation type="submission" date="2020-11" db="EMBL/GenBank/DDBJ databases">
        <authorList>
            <person name="Tran Van P."/>
        </authorList>
    </citation>
    <scope>NUCLEOTIDE SEQUENCE</scope>
</reference>
<dbReference type="EMBL" id="OC856171">
    <property type="protein sequence ID" value="CAD7623319.1"/>
    <property type="molecule type" value="Genomic_DNA"/>
</dbReference>
<proteinExistence type="predicted"/>
<evidence type="ECO:0000313" key="4">
    <source>
        <dbReference type="Proteomes" id="UP000759131"/>
    </source>
</evidence>
<dbReference type="AlphaFoldDB" id="A0A7R9KK02"/>
<feature type="region of interest" description="Disordered" evidence="1">
    <location>
        <begin position="100"/>
        <end position="131"/>
    </location>
</feature>
<evidence type="ECO:0000256" key="1">
    <source>
        <dbReference type="SAM" id="MobiDB-lite"/>
    </source>
</evidence>
<feature type="chain" id="PRO_5035591533" evidence="2">
    <location>
        <begin position="23"/>
        <end position="153"/>
    </location>
</feature>
<gene>
    <name evidence="3" type="ORF">OSB1V03_LOCUS3775</name>
</gene>
<name>A0A7R9KK02_9ACAR</name>
<evidence type="ECO:0000313" key="3">
    <source>
        <dbReference type="EMBL" id="CAD7623319.1"/>
    </source>
</evidence>
<keyword evidence="4" id="KW-1185">Reference proteome</keyword>
<protein>
    <submittedName>
        <fullName evidence="3">Uncharacterized protein</fullName>
    </submittedName>
</protein>
<keyword evidence="2" id="KW-0732">Signal</keyword>
<feature type="compositionally biased region" description="Basic and acidic residues" evidence="1">
    <location>
        <begin position="117"/>
        <end position="131"/>
    </location>
</feature>
<dbReference type="Proteomes" id="UP000759131">
    <property type="component" value="Unassembled WGS sequence"/>
</dbReference>
<evidence type="ECO:0000256" key="2">
    <source>
        <dbReference type="SAM" id="SignalP"/>
    </source>
</evidence>